<evidence type="ECO:0000313" key="3">
    <source>
        <dbReference type="Proteomes" id="UP001527882"/>
    </source>
</evidence>
<proteinExistence type="predicted"/>
<dbReference type="PANTHER" id="PTHR34796">
    <property type="entry name" value="EXPRESSED PROTEIN"/>
    <property type="match status" value="1"/>
</dbReference>
<organism evidence="2 3">
    <name type="scientific">Paenibacillus gyeongsangnamensis</name>
    <dbReference type="NCBI Taxonomy" id="3388067"/>
    <lineage>
        <taxon>Bacteria</taxon>
        <taxon>Bacillati</taxon>
        <taxon>Bacillota</taxon>
        <taxon>Bacilli</taxon>
        <taxon>Bacillales</taxon>
        <taxon>Paenibacillaceae</taxon>
        <taxon>Paenibacillus</taxon>
    </lineage>
</organism>
<comment type="caution">
    <text evidence="2">The sequence shown here is derived from an EMBL/GenBank/DDBJ whole genome shotgun (WGS) entry which is preliminary data.</text>
</comment>
<reference evidence="2 3" key="1">
    <citation type="submission" date="2022-12" db="EMBL/GenBank/DDBJ databases">
        <title>Draft genome sequence of Paenibacillus sp. dW9.</title>
        <authorList>
            <person name="Choi E.-W."/>
            <person name="Kim D.-U."/>
        </authorList>
    </citation>
    <scope>NUCLEOTIDE SEQUENCE [LARGE SCALE GENOMIC DNA]</scope>
    <source>
        <strain evidence="3">dW9</strain>
    </source>
</reference>
<dbReference type="InterPro" id="IPR005500">
    <property type="entry name" value="DUF309"/>
</dbReference>
<gene>
    <name evidence="2" type="ORF">O9H85_11700</name>
</gene>
<feature type="region of interest" description="Disordered" evidence="1">
    <location>
        <begin position="159"/>
        <end position="182"/>
    </location>
</feature>
<name>A0ABT4Q8C3_9BACL</name>
<dbReference type="SUPFAM" id="SSF140663">
    <property type="entry name" value="TTHA0068-like"/>
    <property type="match status" value="1"/>
</dbReference>
<accession>A0ABT4Q8C3</accession>
<dbReference type="EMBL" id="JAQAGZ010000006">
    <property type="protein sequence ID" value="MCZ8513074.1"/>
    <property type="molecule type" value="Genomic_DNA"/>
</dbReference>
<dbReference type="Proteomes" id="UP001527882">
    <property type="component" value="Unassembled WGS sequence"/>
</dbReference>
<evidence type="ECO:0000313" key="2">
    <source>
        <dbReference type="EMBL" id="MCZ8513074.1"/>
    </source>
</evidence>
<dbReference type="Pfam" id="PF03745">
    <property type="entry name" value="DUF309"/>
    <property type="match status" value="1"/>
</dbReference>
<dbReference type="PANTHER" id="PTHR34796:SF1">
    <property type="entry name" value="EXPRESSED PROTEIN"/>
    <property type="match status" value="1"/>
</dbReference>
<dbReference type="RefSeq" id="WP_269881532.1">
    <property type="nucleotide sequence ID" value="NZ_JAQAGZ010000006.1"/>
</dbReference>
<keyword evidence="3" id="KW-1185">Reference proteome</keyword>
<dbReference type="InterPro" id="IPR023203">
    <property type="entry name" value="TTHA0068_sf"/>
</dbReference>
<protein>
    <submittedName>
        <fullName evidence="2">DUF309 domain-containing protein</fullName>
    </submittedName>
</protein>
<sequence length="182" mass="21304">MKPSYADAYIEFLIYFHTVRDYFECHEVMEEFWKSRPQDPMRDTYEGLIQLAVSLYHHRRGNRAGAVKMLSSSMEMMQDEHLEALGIDATALREQLVGRLQLLRLAGLPYTDLELPFRDAELLAMCRKAAEAAGRGGWGEPSDMSDRFLLNKHTLRDRTAVRQERELQRERKRDLRAKREEA</sequence>
<dbReference type="Gene3D" id="1.10.3450.10">
    <property type="entry name" value="TTHA0068-like"/>
    <property type="match status" value="1"/>
</dbReference>
<evidence type="ECO:0000256" key="1">
    <source>
        <dbReference type="SAM" id="MobiDB-lite"/>
    </source>
</evidence>